<evidence type="ECO:0000259" key="1">
    <source>
        <dbReference type="Pfam" id="PF07596"/>
    </source>
</evidence>
<proteinExistence type="predicted"/>
<dbReference type="InterPro" id="IPR011453">
    <property type="entry name" value="DUF1559"/>
</dbReference>
<dbReference type="InterPro" id="IPR045584">
    <property type="entry name" value="Pilin-like"/>
</dbReference>
<feature type="domain" description="DUF1559" evidence="1">
    <location>
        <begin position="383"/>
        <end position="469"/>
    </location>
</feature>
<gene>
    <name evidence="2" type="ORF">LOC71_15970</name>
</gene>
<evidence type="ECO:0000313" key="3">
    <source>
        <dbReference type="Proteomes" id="UP001430306"/>
    </source>
</evidence>
<sequence>MRDTSRFIRLSSSRAPQLTWTFALLSFASLALTSTLVAQNQLQPIGGPKDLVTESDSGGSIGGRYVHDQSIGFLSVAPSNWWDNEMFRLYPTEILRVQAKESIGIDPQEIHRVQATFGLSMETGQPLFSAVLSLKGKIDGKTLKEALDLEPQPIDIGEHKAVRIRGQFPMVLSRLSADAQFDDGESGEIWYIGSPEWLVETAAASDEVDSSERGPLPVRLASLPKRDGISAVVEMKTIRPLVSGFAMNAAAQLPPRLQSLGQLPGLTDAILLHVDFRGEAVGIQLTLVGIDEPASEQIESILQDSLVEGQVLAMDMIQQRLAGSDASPAMQQAVQAYATRISAMLLQALQPLRVGRDVTIQTESELSVASTGVLAGLLLPAVQAGRKAARRVQSSNNIKQIMLAMHNHHAAYRQLPAASITDENGKPLLSWRVKLLPFLEEAELYQQFRLDEPWDSEHNLQVAERMPATYQPVGVPLEPGHTIYQASVGETKGLLPTEAIHFREFMDGLSNTILIVETNPTESVFWTKPDDISMDMESPLDGLGKAWPGGFHVGMADGAVNFITENIDTDLFWKMLTRAGREPLNIP</sequence>
<protein>
    <submittedName>
        <fullName evidence="2">DUF1559 domain-containing protein</fullName>
    </submittedName>
</protein>
<reference evidence="2" key="1">
    <citation type="submission" date="2021-11" db="EMBL/GenBank/DDBJ databases">
        <title>Genome sequence.</title>
        <authorList>
            <person name="Sun Q."/>
        </authorList>
    </citation>
    <scope>NUCLEOTIDE SEQUENCE</scope>
    <source>
        <strain evidence="2">JC740</strain>
    </source>
</reference>
<organism evidence="2 3">
    <name type="scientific">Rhodopirellula halodulae</name>
    <dbReference type="NCBI Taxonomy" id="2894198"/>
    <lineage>
        <taxon>Bacteria</taxon>
        <taxon>Pseudomonadati</taxon>
        <taxon>Planctomycetota</taxon>
        <taxon>Planctomycetia</taxon>
        <taxon>Pirellulales</taxon>
        <taxon>Pirellulaceae</taxon>
        <taxon>Rhodopirellula</taxon>
    </lineage>
</organism>
<dbReference type="EMBL" id="JAJKFW010000025">
    <property type="protein sequence ID" value="MCC9643783.1"/>
    <property type="molecule type" value="Genomic_DNA"/>
</dbReference>
<keyword evidence="3" id="KW-1185">Reference proteome</keyword>
<dbReference type="PANTHER" id="PTHR30093:SF2">
    <property type="entry name" value="TYPE II SECRETION SYSTEM PROTEIN H"/>
    <property type="match status" value="1"/>
</dbReference>
<comment type="caution">
    <text evidence="2">The sequence shown here is derived from an EMBL/GenBank/DDBJ whole genome shotgun (WGS) entry which is preliminary data.</text>
</comment>
<accession>A0ABS8NLV1</accession>
<dbReference type="Proteomes" id="UP001430306">
    <property type="component" value="Unassembled WGS sequence"/>
</dbReference>
<dbReference type="PANTHER" id="PTHR30093">
    <property type="entry name" value="GENERAL SECRETION PATHWAY PROTEIN G"/>
    <property type="match status" value="1"/>
</dbReference>
<dbReference type="RefSeq" id="WP_230274734.1">
    <property type="nucleotide sequence ID" value="NZ_JAJKFW010000025.1"/>
</dbReference>
<evidence type="ECO:0000313" key="2">
    <source>
        <dbReference type="EMBL" id="MCC9643783.1"/>
    </source>
</evidence>
<name>A0ABS8NLV1_9BACT</name>
<dbReference type="SUPFAM" id="SSF54523">
    <property type="entry name" value="Pili subunits"/>
    <property type="match status" value="1"/>
</dbReference>
<feature type="domain" description="DUF1559" evidence="1">
    <location>
        <begin position="479"/>
        <end position="531"/>
    </location>
</feature>
<dbReference type="Pfam" id="PF07596">
    <property type="entry name" value="SBP_bac_10"/>
    <property type="match status" value="2"/>
</dbReference>